<evidence type="ECO:0000313" key="2">
    <source>
        <dbReference type="EMBL" id="CAJ2500544.1"/>
    </source>
</evidence>
<dbReference type="Proteomes" id="UP001295740">
    <property type="component" value="Unassembled WGS sequence"/>
</dbReference>
<sequence>MTAAASGYDMAAYLLDRANIHDTIARMCLAFDTRQPDMLATHVYTPMVHIDYSQLLDSTAMDITREQWAASLEPVFDQWDSRQHVVQDMLIELPQPVGAKGGGRLEKCSVVGIALAVAIVLQRNGGRYEFEMVRLKELEGRGENPWRISSQKVVMTYQEIGNDS</sequence>
<reference evidence="2" key="1">
    <citation type="submission" date="2023-10" db="EMBL/GenBank/DDBJ databases">
        <authorList>
            <person name="Hackl T."/>
        </authorList>
    </citation>
    <scope>NUCLEOTIDE SEQUENCE</scope>
</reference>
<feature type="domain" description="SnoaL-like" evidence="1">
    <location>
        <begin position="13"/>
        <end position="150"/>
    </location>
</feature>
<accession>A0AAI8V8U1</accession>
<evidence type="ECO:0000259" key="1">
    <source>
        <dbReference type="Pfam" id="PF13577"/>
    </source>
</evidence>
<dbReference type="InterPro" id="IPR037401">
    <property type="entry name" value="SnoaL-like"/>
</dbReference>
<evidence type="ECO:0000313" key="3">
    <source>
        <dbReference type="Proteomes" id="UP001295740"/>
    </source>
</evidence>
<dbReference type="AlphaFoldDB" id="A0AAI8V8U1"/>
<dbReference type="EMBL" id="CAUWAG010000003">
    <property type="protein sequence ID" value="CAJ2500544.1"/>
    <property type="molecule type" value="Genomic_DNA"/>
</dbReference>
<name>A0AAI8V8U1_9PEZI</name>
<gene>
    <name evidence="2" type="ORF">KHLLAP_LOCUS1012</name>
</gene>
<dbReference type="SUPFAM" id="SSF54427">
    <property type="entry name" value="NTF2-like"/>
    <property type="match status" value="1"/>
</dbReference>
<dbReference type="Gene3D" id="3.10.450.50">
    <property type="match status" value="1"/>
</dbReference>
<dbReference type="Pfam" id="PF13577">
    <property type="entry name" value="SnoaL_4"/>
    <property type="match status" value="1"/>
</dbReference>
<organism evidence="2 3">
    <name type="scientific">Anthostomella pinea</name>
    <dbReference type="NCBI Taxonomy" id="933095"/>
    <lineage>
        <taxon>Eukaryota</taxon>
        <taxon>Fungi</taxon>
        <taxon>Dikarya</taxon>
        <taxon>Ascomycota</taxon>
        <taxon>Pezizomycotina</taxon>
        <taxon>Sordariomycetes</taxon>
        <taxon>Xylariomycetidae</taxon>
        <taxon>Xylariales</taxon>
        <taxon>Xylariaceae</taxon>
        <taxon>Anthostomella</taxon>
    </lineage>
</organism>
<protein>
    <submittedName>
        <fullName evidence="2">Uu.00g033970.m01.CDS01</fullName>
    </submittedName>
</protein>
<dbReference type="InterPro" id="IPR032710">
    <property type="entry name" value="NTF2-like_dom_sf"/>
</dbReference>
<keyword evidence="3" id="KW-1185">Reference proteome</keyword>
<comment type="caution">
    <text evidence="2">The sequence shown here is derived from an EMBL/GenBank/DDBJ whole genome shotgun (WGS) entry which is preliminary data.</text>
</comment>
<proteinExistence type="predicted"/>